<organism evidence="2 3">
    <name type="scientific">Protopolystoma xenopodis</name>
    <dbReference type="NCBI Taxonomy" id="117903"/>
    <lineage>
        <taxon>Eukaryota</taxon>
        <taxon>Metazoa</taxon>
        <taxon>Spiralia</taxon>
        <taxon>Lophotrochozoa</taxon>
        <taxon>Platyhelminthes</taxon>
        <taxon>Monogenea</taxon>
        <taxon>Polyopisthocotylea</taxon>
        <taxon>Polystomatidea</taxon>
        <taxon>Polystomatidae</taxon>
        <taxon>Protopolystoma</taxon>
    </lineage>
</organism>
<name>A0A448WKG3_9PLAT</name>
<protein>
    <submittedName>
        <fullName evidence="2">Uncharacterized protein</fullName>
    </submittedName>
</protein>
<accession>A0A448WKG3</accession>
<proteinExistence type="predicted"/>
<evidence type="ECO:0000313" key="2">
    <source>
        <dbReference type="EMBL" id="VEL13951.1"/>
    </source>
</evidence>
<keyword evidence="3" id="KW-1185">Reference proteome</keyword>
<comment type="caution">
    <text evidence="2">The sequence shown here is derived from an EMBL/GenBank/DDBJ whole genome shotgun (WGS) entry which is preliminary data.</text>
</comment>
<dbReference type="Proteomes" id="UP000784294">
    <property type="component" value="Unassembled WGS sequence"/>
</dbReference>
<evidence type="ECO:0000256" key="1">
    <source>
        <dbReference type="SAM" id="MobiDB-lite"/>
    </source>
</evidence>
<dbReference type="AlphaFoldDB" id="A0A448WKG3"/>
<feature type="region of interest" description="Disordered" evidence="1">
    <location>
        <begin position="45"/>
        <end position="81"/>
    </location>
</feature>
<evidence type="ECO:0000313" key="3">
    <source>
        <dbReference type="Proteomes" id="UP000784294"/>
    </source>
</evidence>
<dbReference type="EMBL" id="CAAALY010019507">
    <property type="protein sequence ID" value="VEL13951.1"/>
    <property type="molecule type" value="Genomic_DNA"/>
</dbReference>
<sequence length="186" mass="20544">MLGQALTEIWQTYRLPSDLRVWSNGSRIDSVFGIHNFTLPSSSSFNASVQTKPAGTDPLSGKNDFQNSLPGSGHSHRHSLRLGNPKHHLVHHWHSTHQHSGNCPVRQQANLTQEFGSRRAFGKQFTSTGRSVNESSYWSQLGYVEGLGNLGEYIIECIELGLNTDGFLCPVGTRMPGSNDVQTPLM</sequence>
<reference evidence="2" key="1">
    <citation type="submission" date="2018-11" db="EMBL/GenBank/DDBJ databases">
        <authorList>
            <consortium name="Pathogen Informatics"/>
        </authorList>
    </citation>
    <scope>NUCLEOTIDE SEQUENCE</scope>
</reference>
<gene>
    <name evidence="2" type="ORF">PXEA_LOCUS7391</name>
</gene>